<reference evidence="2" key="1">
    <citation type="journal article" date="2021" name="Proc. Natl. Acad. Sci. U.S.A.">
        <title>A Catalog of Tens of Thousands of Viruses from Human Metagenomes Reveals Hidden Associations with Chronic Diseases.</title>
        <authorList>
            <person name="Tisza M.J."/>
            <person name="Buck C.B."/>
        </authorList>
    </citation>
    <scope>NUCLEOTIDE SEQUENCE</scope>
    <source>
        <strain evidence="2">Ct3o911</strain>
    </source>
</reference>
<evidence type="ECO:0000313" key="2">
    <source>
        <dbReference type="EMBL" id="DAD70102.1"/>
    </source>
</evidence>
<dbReference type="SUPFAM" id="SSF69572">
    <property type="entry name" value="Activating enzymes of the ubiquitin-like proteins"/>
    <property type="match status" value="1"/>
</dbReference>
<dbReference type="PANTHER" id="PTHR10953">
    <property type="entry name" value="UBIQUITIN-ACTIVATING ENZYME E1"/>
    <property type="match status" value="1"/>
</dbReference>
<dbReference type="InterPro" id="IPR035985">
    <property type="entry name" value="Ubiquitin-activating_enz"/>
</dbReference>
<dbReference type="GO" id="GO:0004792">
    <property type="term" value="F:thiosulfate-cyanide sulfurtransferase activity"/>
    <property type="evidence" value="ECO:0007669"/>
    <property type="project" value="TreeGrafter"/>
</dbReference>
<accession>A0A8S5LJA2</accession>
<dbReference type="CDD" id="cd01483">
    <property type="entry name" value="E1_enzyme_family"/>
    <property type="match status" value="1"/>
</dbReference>
<dbReference type="InterPro" id="IPR045886">
    <property type="entry name" value="ThiF/MoeB/HesA"/>
</dbReference>
<dbReference type="Gene3D" id="3.40.50.720">
    <property type="entry name" value="NAD(P)-binding Rossmann-like Domain"/>
    <property type="match status" value="1"/>
</dbReference>
<protein>
    <submittedName>
        <fullName evidence="2">E1 enzyme family protein</fullName>
    </submittedName>
</protein>
<proteinExistence type="predicted"/>
<name>A0A8S5LJA2_9CAUD</name>
<dbReference type="InterPro" id="IPR000594">
    <property type="entry name" value="ThiF_NAD_FAD-bd"/>
</dbReference>
<dbReference type="GO" id="GO:0016779">
    <property type="term" value="F:nucleotidyltransferase activity"/>
    <property type="evidence" value="ECO:0007669"/>
    <property type="project" value="TreeGrafter"/>
</dbReference>
<evidence type="ECO:0000259" key="1">
    <source>
        <dbReference type="Pfam" id="PF00899"/>
    </source>
</evidence>
<sequence length="227" mass="25209">MNLNKSREVFDPAKITAPIHIIGCGSVGSTIAELLARYGLTKFTLWDMDKVEEKNLVNQMFFDDHVGMKKVDALRDILGNINLTCNETVKVKPDGWHGEPLAGYVFLAVDDIAIRRDIVKRNQYNANIKAMFDVRTALFDAQLYAADWRDPQAKKALLDSMNFTHEEATAEVPRSACGEVLGVAPTVRMAATMTVINFQKFVTDGKIKDLILVAPFNLDTEGAITAM</sequence>
<organism evidence="2">
    <name type="scientific">Siphoviridae sp. ct3o911</name>
    <dbReference type="NCBI Taxonomy" id="2827560"/>
    <lineage>
        <taxon>Viruses</taxon>
        <taxon>Duplodnaviria</taxon>
        <taxon>Heunggongvirae</taxon>
        <taxon>Uroviricota</taxon>
        <taxon>Caudoviricetes</taxon>
    </lineage>
</organism>
<dbReference type="EMBL" id="BK015861">
    <property type="protein sequence ID" value="DAD70102.1"/>
    <property type="molecule type" value="Genomic_DNA"/>
</dbReference>
<dbReference type="PANTHER" id="PTHR10953:SF247">
    <property type="entry name" value="SLL6053 PROTEIN"/>
    <property type="match status" value="1"/>
</dbReference>
<dbReference type="Pfam" id="PF00899">
    <property type="entry name" value="ThiF"/>
    <property type="match status" value="1"/>
</dbReference>
<dbReference type="GO" id="GO:0008641">
    <property type="term" value="F:ubiquitin-like modifier activating enzyme activity"/>
    <property type="evidence" value="ECO:0007669"/>
    <property type="project" value="InterPro"/>
</dbReference>
<feature type="domain" description="THIF-type NAD/FAD binding fold" evidence="1">
    <location>
        <begin position="19"/>
        <end position="204"/>
    </location>
</feature>